<dbReference type="AlphaFoldDB" id="A0A5C6UJ73"/>
<name>A0A5C6UJ73_9SPHN</name>
<dbReference type="GO" id="GO:0050361">
    <property type="term" value="F:tryptophan 2-monooxygenase activity"/>
    <property type="evidence" value="ECO:0007669"/>
    <property type="project" value="UniProtKB-EC"/>
</dbReference>
<protein>
    <recommendedName>
        <fullName evidence="4">Tryptophan 2-monooxygenase</fullName>
        <ecNumber evidence="3">1.13.12.3</ecNumber>
    </recommendedName>
</protein>
<comment type="pathway">
    <text evidence="1">Plant hormone metabolism; auxin biosynthesis.</text>
</comment>
<comment type="similarity">
    <text evidence="2">Belongs to the tryptophan 2-monooxygenase family.</text>
</comment>
<gene>
    <name evidence="8" type="ORF">FSB78_03105</name>
</gene>
<evidence type="ECO:0000256" key="5">
    <source>
        <dbReference type="ARBA" id="ARBA00023070"/>
    </source>
</evidence>
<dbReference type="SUPFAM" id="SSF54373">
    <property type="entry name" value="FAD-linked reductases, C-terminal domain"/>
    <property type="match status" value="1"/>
</dbReference>
<dbReference type="InterPro" id="IPR036188">
    <property type="entry name" value="FAD/NAD-bd_sf"/>
</dbReference>
<sequence>MQALGLMGNASAQGMERLTPTLGKGTHVVVLGAGIAGLVSAYELEQAGFQVTLLEARDRVGGRAWTVRDGDKIEMIGEDTQTAHFSDGIYFNAGPARIPSFHQGLIGYAKKFDVPLEVEINSSRSAYVMGADGSKIRMRTAINDMRGHIAELLAKAVNQGSLDQAMTAADKQKLMPFLKAYGDLGADYDFKGTERSGFGAAPGAGVQFSAPGSAMPIDQLLANQQLPMTLFEDNLYMQATMFEPVGGMDRIHAGFDRALRRPAIRGAEVTRIRHTGAGVEVVYRDKASDVVDTVKADYVICTIPFPVLAKIDTDFSGPMKKTIASVVYDCSNKVAFESPRFWEKEQIYGGISFVGAPTALVWYPSAGLHSERGMILGCYNSGPTAAEFCKRPIAEQIAVSRGVIDRLHPGHGADLTNALAINWSKVPYSLGPWPDWNAGSANGRQEGHIDTAAYRALQQPDGRVYFASAALSQTPGWQEGGIQSAQMQVMALARRVAAQAAVRPSERRRAA</sequence>
<evidence type="ECO:0000256" key="1">
    <source>
        <dbReference type="ARBA" id="ARBA00004814"/>
    </source>
</evidence>
<dbReference type="PANTHER" id="PTHR10742">
    <property type="entry name" value="FLAVIN MONOAMINE OXIDASE"/>
    <property type="match status" value="1"/>
</dbReference>
<dbReference type="InterPro" id="IPR050281">
    <property type="entry name" value="Flavin_monoamine_oxidase"/>
</dbReference>
<evidence type="ECO:0000313" key="9">
    <source>
        <dbReference type="Proteomes" id="UP000321250"/>
    </source>
</evidence>
<keyword evidence="9" id="KW-1185">Reference proteome</keyword>
<evidence type="ECO:0000259" key="7">
    <source>
        <dbReference type="Pfam" id="PF01593"/>
    </source>
</evidence>
<dbReference type="SUPFAM" id="SSF51905">
    <property type="entry name" value="FAD/NAD(P)-binding domain"/>
    <property type="match status" value="1"/>
</dbReference>
<dbReference type="EC" id="1.13.12.3" evidence="3"/>
<evidence type="ECO:0000256" key="6">
    <source>
        <dbReference type="ARBA" id="ARBA00047321"/>
    </source>
</evidence>
<dbReference type="Proteomes" id="UP000321250">
    <property type="component" value="Unassembled WGS sequence"/>
</dbReference>
<dbReference type="Gene3D" id="3.50.50.60">
    <property type="entry name" value="FAD/NAD(P)-binding domain"/>
    <property type="match status" value="1"/>
</dbReference>
<evidence type="ECO:0000256" key="2">
    <source>
        <dbReference type="ARBA" id="ARBA00005833"/>
    </source>
</evidence>
<comment type="caution">
    <text evidence="8">The sequence shown here is derived from an EMBL/GenBank/DDBJ whole genome shotgun (WGS) entry which is preliminary data.</text>
</comment>
<comment type="catalytic activity">
    <reaction evidence="6">
        <text>L-tryptophan + O2 = indole-3-acetamide + CO2 + H2O</text>
        <dbReference type="Rhea" id="RHEA:16165"/>
        <dbReference type="ChEBI" id="CHEBI:15377"/>
        <dbReference type="ChEBI" id="CHEBI:15379"/>
        <dbReference type="ChEBI" id="CHEBI:16031"/>
        <dbReference type="ChEBI" id="CHEBI:16526"/>
        <dbReference type="ChEBI" id="CHEBI:57912"/>
        <dbReference type="EC" id="1.13.12.3"/>
    </reaction>
</comment>
<dbReference type="Gene3D" id="1.20.1440.240">
    <property type="match status" value="1"/>
</dbReference>
<organism evidence="8 9">
    <name type="scientific">Sphingomonas ginsenosidivorax</name>
    <dbReference type="NCBI Taxonomy" id="862135"/>
    <lineage>
        <taxon>Bacteria</taxon>
        <taxon>Pseudomonadati</taxon>
        <taxon>Pseudomonadota</taxon>
        <taxon>Alphaproteobacteria</taxon>
        <taxon>Sphingomonadales</taxon>
        <taxon>Sphingomonadaceae</taxon>
        <taxon>Sphingomonas</taxon>
    </lineage>
</organism>
<dbReference type="Gene3D" id="3.90.660.10">
    <property type="match status" value="1"/>
</dbReference>
<dbReference type="EMBL" id="VOQR01000001">
    <property type="protein sequence ID" value="TXC72719.1"/>
    <property type="molecule type" value="Genomic_DNA"/>
</dbReference>
<dbReference type="OrthoDB" id="337830at2"/>
<dbReference type="GO" id="GO:0009851">
    <property type="term" value="P:auxin biosynthetic process"/>
    <property type="evidence" value="ECO:0007669"/>
    <property type="project" value="UniProtKB-KW"/>
</dbReference>
<evidence type="ECO:0000256" key="3">
    <source>
        <dbReference type="ARBA" id="ARBA00012535"/>
    </source>
</evidence>
<accession>A0A5C6UJ73</accession>
<proteinExistence type="inferred from homology"/>
<dbReference type="Pfam" id="PF01593">
    <property type="entry name" value="Amino_oxidase"/>
    <property type="match status" value="1"/>
</dbReference>
<keyword evidence="5" id="KW-0073">Auxin biosynthesis</keyword>
<dbReference type="PANTHER" id="PTHR10742:SF410">
    <property type="entry name" value="LYSINE-SPECIFIC HISTONE DEMETHYLASE 2"/>
    <property type="match status" value="1"/>
</dbReference>
<evidence type="ECO:0000313" key="8">
    <source>
        <dbReference type="EMBL" id="TXC72719.1"/>
    </source>
</evidence>
<dbReference type="InterPro" id="IPR002937">
    <property type="entry name" value="Amino_oxidase"/>
</dbReference>
<feature type="domain" description="Amine oxidase" evidence="7">
    <location>
        <begin position="35"/>
        <end position="487"/>
    </location>
</feature>
<evidence type="ECO:0000256" key="4">
    <source>
        <dbReference type="ARBA" id="ARBA00017871"/>
    </source>
</evidence>
<reference evidence="8 9" key="1">
    <citation type="journal article" date="2013" name="Antonie Van Leeuwenhoek">
        <title>Sphingomonas ginsenosidivorax sp. nov., with the ability to transform ginsenosides.</title>
        <authorList>
            <person name="Jin X.F."/>
            <person name="Kim J.K."/>
            <person name="Liu Q.M."/>
            <person name="Kang M.S."/>
            <person name="He D."/>
            <person name="Jin F.X."/>
            <person name="Kim S.C."/>
            <person name="Im W.T."/>
        </authorList>
    </citation>
    <scope>NUCLEOTIDE SEQUENCE [LARGE SCALE GENOMIC DNA]</scope>
    <source>
        <strain evidence="8 9">KHI67</strain>
    </source>
</reference>
<dbReference type="PRINTS" id="PR00411">
    <property type="entry name" value="PNDRDTASEI"/>
</dbReference>